<feature type="non-terminal residue" evidence="1">
    <location>
        <position position="1"/>
    </location>
</feature>
<evidence type="ECO:0000313" key="2">
    <source>
        <dbReference type="Proteomes" id="UP001196980"/>
    </source>
</evidence>
<dbReference type="Proteomes" id="UP001196980">
    <property type="component" value="Unassembled WGS sequence"/>
</dbReference>
<accession>A0ABS6S5F8</accession>
<gene>
    <name evidence="1" type="ORF">HWQ67_19295</name>
</gene>
<dbReference type="EMBL" id="JABXWD010000765">
    <property type="protein sequence ID" value="MBV6343719.1"/>
    <property type="molecule type" value="Genomic_DNA"/>
</dbReference>
<comment type="caution">
    <text evidence="1">The sequence shown here is derived from an EMBL/GenBank/DDBJ whole genome shotgun (WGS) entry which is preliminary data.</text>
</comment>
<name>A0ABS6S5F8_9BACT</name>
<proteinExistence type="predicted"/>
<evidence type="ECO:0000313" key="1">
    <source>
        <dbReference type="EMBL" id="MBV6343719.1"/>
    </source>
</evidence>
<sequence length="310" mass="33876">GEDKLDAAPYKLYQRHVDDLYPHAAAYEGLEIRMSIVESFGWSLQAGSTVNLCVAQWNPNFFVSGVGLTQQPNFSPNATTYTNNIVSAIDIAAGGNGTGNSGFRQTIGQMIRGNMIDSLLRWALNRRMMPLDIGGRQAFVLTISALQAQRFSDPNFADGMGSRWTPQNQLNEKTQNWYGILGKWQSAVGADVYIVVDERLPTLLPSGTGRPFGLVPGYMWPTDVDNRNLGNPLVRDACLLHGKGGVVNWDAEPMHLIQDDYDYKIRNGKGYAGVRGIQLLQFDTSPVTADGSGRYHGGTAVVVCGRSETA</sequence>
<keyword evidence="2" id="KW-1185">Reference proteome</keyword>
<protein>
    <submittedName>
        <fullName evidence="1">Uncharacterized protein</fullName>
    </submittedName>
</protein>
<organism evidence="1 2">
    <name type="scientific">Candidatus Magnetobacterium casense</name>
    <dbReference type="NCBI Taxonomy" id="1455061"/>
    <lineage>
        <taxon>Bacteria</taxon>
        <taxon>Pseudomonadati</taxon>
        <taxon>Nitrospirota</taxon>
        <taxon>Thermodesulfovibrionia</taxon>
        <taxon>Thermodesulfovibrionales</taxon>
        <taxon>Candidatus Magnetobacteriaceae</taxon>
        <taxon>Candidatus Magnetobacterium</taxon>
    </lineage>
</organism>
<reference evidence="1 2" key="1">
    <citation type="journal article" date="2020" name="J Geophys Res Biogeosci">
        <title>Magnetotaxis as an Adaptation to Enable Bacterial Shuttling of Microbial Sulfur and Sulfur Cycling Across Aquatic Oxic#Anoxic Interfaces.</title>
        <authorList>
            <person name="Li J."/>
            <person name="Liu P."/>
            <person name="Wang J."/>
            <person name="Roberts A.P."/>
            <person name="Pan Y."/>
        </authorList>
    </citation>
    <scope>NUCLEOTIDE SEQUENCE [LARGE SCALE GENOMIC DNA]</scope>
    <source>
        <strain evidence="1 2">MYR-1_YQ</strain>
    </source>
</reference>
<dbReference type="RefSeq" id="WP_218254334.1">
    <property type="nucleotide sequence ID" value="NZ_JABXWD010000765.1"/>
</dbReference>